<name>B9L308_THERP</name>
<dbReference type="KEGG" id="tro:trd_A0172"/>
<dbReference type="Pfam" id="PF13601">
    <property type="entry name" value="HTH_34"/>
    <property type="match status" value="1"/>
</dbReference>
<dbReference type="EMBL" id="CP001276">
    <property type="protein sequence ID" value="ACM06921.1"/>
    <property type="molecule type" value="Genomic_DNA"/>
</dbReference>
<organism evidence="3 4">
    <name type="scientific">Thermomicrobium roseum (strain ATCC 27502 / DSM 5159 / P-2)</name>
    <dbReference type="NCBI Taxonomy" id="309801"/>
    <lineage>
        <taxon>Bacteria</taxon>
        <taxon>Pseudomonadati</taxon>
        <taxon>Thermomicrobiota</taxon>
        <taxon>Thermomicrobia</taxon>
        <taxon>Thermomicrobiales</taxon>
        <taxon>Thermomicrobiaceae</taxon>
        <taxon>Thermomicrobium</taxon>
    </lineage>
</organism>
<dbReference type="InterPro" id="IPR011991">
    <property type="entry name" value="ArsR-like_HTH"/>
</dbReference>
<dbReference type="eggNOG" id="COG0640">
    <property type="taxonomic scope" value="Bacteria"/>
</dbReference>
<feature type="domain" description="Winged helix DNA-binding" evidence="2">
    <location>
        <begin position="12"/>
        <end position="92"/>
    </location>
</feature>
<sequence length="118" mass="13043">MTLDERIHQPTRLRIMAALAALAPETEVEFTTLRDLLGLTDGNLSTHLLRLEEAGYIRVRKAFVARKPRTFLALTPYGRAAFERYRAQLVALLSGQFPLPADSPPGDQDGSDERGGPP</sequence>
<geneLocation type="plasmid" evidence="4">
    <name>Tros</name>
</geneLocation>
<reference evidence="3 4" key="1">
    <citation type="journal article" date="2009" name="PLoS ONE">
        <title>Complete genome sequence of the aerobic CO-oxidizing thermophile Thermomicrobium roseum.</title>
        <authorList>
            <person name="Wu D."/>
            <person name="Raymond J."/>
            <person name="Wu M."/>
            <person name="Chatterji S."/>
            <person name="Ren Q."/>
            <person name="Graham J.E."/>
            <person name="Bryant D.A."/>
            <person name="Robb F."/>
            <person name="Colman A."/>
            <person name="Tallon L.J."/>
            <person name="Badger J.H."/>
            <person name="Madupu R."/>
            <person name="Ward N.L."/>
            <person name="Eisen J.A."/>
        </authorList>
    </citation>
    <scope>NUCLEOTIDE SEQUENCE [LARGE SCALE GENOMIC DNA]</scope>
    <source>
        <strain evidence="4">ATCC 27502 / DSM 5159 / P-2</strain>
        <plasmid evidence="3">unnamed</plasmid>
    </source>
</reference>
<protein>
    <submittedName>
        <fullName evidence="3">Transcriptional regulator</fullName>
    </submittedName>
</protein>
<accession>B9L308</accession>
<dbReference type="PANTHER" id="PTHR37318">
    <property type="entry name" value="BSL7504 PROTEIN"/>
    <property type="match status" value="1"/>
</dbReference>
<dbReference type="Gene3D" id="1.10.10.10">
    <property type="entry name" value="Winged helix-like DNA-binding domain superfamily/Winged helix DNA-binding domain"/>
    <property type="match status" value="1"/>
</dbReference>
<evidence type="ECO:0000256" key="1">
    <source>
        <dbReference type="SAM" id="MobiDB-lite"/>
    </source>
</evidence>
<dbReference type="Proteomes" id="UP000000447">
    <property type="component" value="Plasmid unnamed"/>
</dbReference>
<dbReference type="InterPro" id="IPR036390">
    <property type="entry name" value="WH_DNA-bd_sf"/>
</dbReference>
<evidence type="ECO:0000313" key="3">
    <source>
        <dbReference type="EMBL" id="ACM06921.1"/>
    </source>
</evidence>
<dbReference type="HOGENOM" id="CLU_142189_1_0_0"/>
<evidence type="ECO:0000313" key="4">
    <source>
        <dbReference type="Proteomes" id="UP000000447"/>
    </source>
</evidence>
<proteinExistence type="predicted"/>
<dbReference type="PANTHER" id="PTHR37318:SF1">
    <property type="entry name" value="BSL7504 PROTEIN"/>
    <property type="match status" value="1"/>
</dbReference>
<dbReference type="GO" id="GO:0006355">
    <property type="term" value="P:regulation of DNA-templated transcription"/>
    <property type="evidence" value="ECO:0007669"/>
    <property type="project" value="UniProtKB-ARBA"/>
</dbReference>
<keyword evidence="3" id="KW-0614">Plasmid</keyword>
<dbReference type="CDD" id="cd00090">
    <property type="entry name" value="HTH_ARSR"/>
    <property type="match status" value="1"/>
</dbReference>
<dbReference type="RefSeq" id="WP_012642908.1">
    <property type="nucleotide sequence ID" value="NC_011961.1"/>
</dbReference>
<feature type="region of interest" description="Disordered" evidence="1">
    <location>
        <begin position="97"/>
        <end position="118"/>
    </location>
</feature>
<dbReference type="InterPro" id="IPR036388">
    <property type="entry name" value="WH-like_DNA-bd_sf"/>
</dbReference>
<dbReference type="AlphaFoldDB" id="B9L308"/>
<dbReference type="InterPro" id="IPR027395">
    <property type="entry name" value="WH_DNA-bd_dom"/>
</dbReference>
<evidence type="ECO:0000259" key="2">
    <source>
        <dbReference type="Pfam" id="PF13601"/>
    </source>
</evidence>
<dbReference type="SUPFAM" id="SSF46785">
    <property type="entry name" value="Winged helix' DNA-binding domain"/>
    <property type="match status" value="1"/>
</dbReference>
<dbReference type="OrthoDB" id="9800369at2"/>
<gene>
    <name evidence="3" type="ordered locus">trd_A0172</name>
</gene>
<keyword evidence="4" id="KW-1185">Reference proteome</keyword>